<evidence type="ECO:0000313" key="3">
    <source>
        <dbReference type="EMBL" id="SOZ72944.1"/>
    </source>
</evidence>
<dbReference type="GO" id="GO:0006355">
    <property type="term" value="P:regulation of DNA-templated transcription"/>
    <property type="evidence" value="ECO:0007669"/>
    <property type="project" value="InterPro"/>
</dbReference>
<keyword evidence="1" id="KW-1277">Toxin-antitoxin system</keyword>
<gene>
    <name evidence="3" type="ORF">CBM2613_B50092</name>
</gene>
<evidence type="ECO:0008006" key="5">
    <source>
        <dbReference type="Google" id="ProtNLM"/>
    </source>
</evidence>
<evidence type="ECO:0000256" key="1">
    <source>
        <dbReference type="ARBA" id="ARBA00022649"/>
    </source>
</evidence>
<reference evidence="3 4" key="1">
    <citation type="submission" date="2018-01" db="EMBL/GenBank/DDBJ databases">
        <authorList>
            <person name="Clerissi C."/>
        </authorList>
    </citation>
    <scope>NUCLEOTIDE SEQUENCE [LARGE SCALE GENOMIC DNA]</scope>
    <source>
        <strain evidence="3">Cupriavidus taiwanensis STM 8556</strain>
    </source>
</reference>
<comment type="caution">
    <text evidence="3">The sequence shown here is derived from an EMBL/GenBank/DDBJ whole genome shotgun (WGS) entry which is preliminary data.</text>
</comment>
<dbReference type="AlphaFoldDB" id="A0A976B2X2"/>
<accession>A0A976B2X2</accession>
<name>A0A976B2X2_9BURK</name>
<protein>
    <recommendedName>
        <fullName evidence="5">CopG-like ribbon-helix-helix domain-containing protein</fullName>
    </recommendedName>
</protein>
<dbReference type="Proteomes" id="UP000256952">
    <property type="component" value="Chromosome CBM2613_b"/>
</dbReference>
<dbReference type="Pfam" id="PF08681">
    <property type="entry name" value="TacA1"/>
    <property type="match status" value="1"/>
</dbReference>
<organism evidence="3 4">
    <name type="scientific">Cupriavidus taiwanensis</name>
    <dbReference type="NCBI Taxonomy" id="164546"/>
    <lineage>
        <taxon>Bacteria</taxon>
        <taxon>Pseudomonadati</taxon>
        <taxon>Pseudomonadota</taxon>
        <taxon>Betaproteobacteria</taxon>
        <taxon>Burkholderiales</taxon>
        <taxon>Burkholderiaceae</taxon>
        <taxon>Cupriavidus</taxon>
    </lineage>
</organism>
<proteinExistence type="inferred from homology"/>
<evidence type="ECO:0000256" key="2">
    <source>
        <dbReference type="ARBA" id="ARBA00049988"/>
    </source>
</evidence>
<comment type="similarity">
    <text evidence="2">Belongs to the TacA antitoxin family.</text>
</comment>
<evidence type="ECO:0000313" key="4">
    <source>
        <dbReference type="Proteomes" id="UP000256952"/>
    </source>
</evidence>
<dbReference type="InterPro" id="IPR014795">
    <property type="entry name" value="TacA_1-like"/>
</dbReference>
<dbReference type="SUPFAM" id="SSF47598">
    <property type="entry name" value="Ribbon-helix-helix"/>
    <property type="match status" value="1"/>
</dbReference>
<dbReference type="EMBL" id="OFTH01000047">
    <property type="protein sequence ID" value="SOZ72944.1"/>
    <property type="molecule type" value="Genomic_DNA"/>
</dbReference>
<dbReference type="InterPro" id="IPR010985">
    <property type="entry name" value="Ribbon_hlx_hlx"/>
</dbReference>
<sequence length="62" mass="6862">MSSPKSVGISFRVTPSFKNLLERAAAYEKRSLTNMLEVALEEYCERNGILVDSQPSATDGRP</sequence>